<reference evidence="3" key="1">
    <citation type="submission" date="2016-10" db="EMBL/GenBank/DDBJ databases">
        <authorList>
            <person name="Varghese N."/>
            <person name="Submissions S."/>
        </authorList>
    </citation>
    <scope>NUCLEOTIDE SEQUENCE [LARGE SCALE GENOMIC DNA]</scope>
    <source>
        <strain evidence="3">DSM 24767</strain>
    </source>
</reference>
<protein>
    <submittedName>
        <fullName evidence="2">Uncharacterized protein</fullName>
    </submittedName>
</protein>
<accession>A0A1H1IKY6</accession>
<dbReference type="Proteomes" id="UP000198848">
    <property type="component" value="Unassembled WGS sequence"/>
</dbReference>
<dbReference type="RefSeq" id="WP_170831068.1">
    <property type="nucleotide sequence ID" value="NZ_FNLC01000005.1"/>
</dbReference>
<evidence type="ECO:0000313" key="2">
    <source>
        <dbReference type="EMBL" id="SDR37956.1"/>
    </source>
</evidence>
<dbReference type="EMBL" id="FNLC01000005">
    <property type="protein sequence ID" value="SDR37956.1"/>
    <property type="molecule type" value="Genomic_DNA"/>
</dbReference>
<dbReference type="AlphaFoldDB" id="A0A1H1IKY6"/>
<dbReference type="OrthoDB" id="330977at2157"/>
<organism evidence="2 3">
    <name type="scientific">Natronobacterium texcoconense</name>
    <dbReference type="NCBI Taxonomy" id="1095778"/>
    <lineage>
        <taxon>Archaea</taxon>
        <taxon>Methanobacteriati</taxon>
        <taxon>Methanobacteriota</taxon>
        <taxon>Stenosarchaea group</taxon>
        <taxon>Halobacteria</taxon>
        <taxon>Halobacteriales</taxon>
        <taxon>Natrialbaceae</taxon>
        <taxon>Natronobacterium</taxon>
    </lineage>
</organism>
<gene>
    <name evidence="2" type="ORF">SAMN04489842_3557</name>
</gene>
<evidence type="ECO:0000256" key="1">
    <source>
        <dbReference type="SAM" id="MobiDB-lite"/>
    </source>
</evidence>
<keyword evidence="3" id="KW-1185">Reference proteome</keyword>
<sequence>MGDDDRHDCGREVDRFEDLEPGAGCTEIWEYLAEKRSEADEETDCETSTQRDSPR</sequence>
<feature type="region of interest" description="Disordered" evidence="1">
    <location>
        <begin position="36"/>
        <end position="55"/>
    </location>
</feature>
<name>A0A1H1IKY6_NATTX</name>
<proteinExistence type="predicted"/>
<feature type="compositionally biased region" description="Polar residues" evidence="1">
    <location>
        <begin position="46"/>
        <end position="55"/>
    </location>
</feature>
<evidence type="ECO:0000313" key="3">
    <source>
        <dbReference type="Proteomes" id="UP000198848"/>
    </source>
</evidence>